<accession>A0ABT7N6G8</accession>
<reference evidence="2" key="1">
    <citation type="submission" date="2023-06" db="EMBL/GenBank/DDBJ databases">
        <authorList>
            <person name="Jiang Y."/>
            <person name="Liu Q."/>
        </authorList>
    </citation>
    <scope>NUCLEOTIDE SEQUENCE</scope>
    <source>
        <strain evidence="2">CGMCC 1.12089</strain>
    </source>
</reference>
<dbReference type="Gene3D" id="3.40.50.1820">
    <property type="entry name" value="alpha/beta hydrolase"/>
    <property type="match status" value="1"/>
</dbReference>
<dbReference type="InterPro" id="IPR029058">
    <property type="entry name" value="AB_hydrolase_fold"/>
</dbReference>
<dbReference type="InterPro" id="IPR000073">
    <property type="entry name" value="AB_hydrolase_1"/>
</dbReference>
<evidence type="ECO:0000313" key="2">
    <source>
        <dbReference type="EMBL" id="MDM0043502.1"/>
    </source>
</evidence>
<evidence type="ECO:0000259" key="1">
    <source>
        <dbReference type="Pfam" id="PF00561"/>
    </source>
</evidence>
<gene>
    <name evidence="2" type="ORF">QTH91_03330</name>
</gene>
<dbReference type="EMBL" id="JASZYV010000001">
    <property type="protein sequence ID" value="MDM0043502.1"/>
    <property type="molecule type" value="Genomic_DNA"/>
</dbReference>
<proteinExistence type="predicted"/>
<keyword evidence="3" id="KW-1185">Reference proteome</keyword>
<feature type="domain" description="AB hydrolase-1" evidence="1">
    <location>
        <begin position="25"/>
        <end position="277"/>
    </location>
</feature>
<organism evidence="2 3">
    <name type="scientific">Variovorax dokdonensis</name>
    <dbReference type="NCBI Taxonomy" id="344883"/>
    <lineage>
        <taxon>Bacteria</taxon>
        <taxon>Pseudomonadati</taxon>
        <taxon>Pseudomonadota</taxon>
        <taxon>Betaproteobacteria</taxon>
        <taxon>Burkholderiales</taxon>
        <taxon>Comamonadaceae</taxon>
        <taxon>Variovorax</taxon>
    </lineage>
</organism>
<keyword evidence="2" id="KW-0378">Hydrolase</keyword>
<evidence type="ECO:0000313" key="3">
    <source>
        <dbReference type="Proteomes" id="UP001174908"/>
    </source>
</evidence>
<dbReference type="GO" id="GO:0016787">
    <property type="term" value="F:hydrolase activity"/>
    <property type="evidence" value="ECO:0007669"/>
    <property type="project" value="UniProtKB-KW"/>
</dbReference>
<dbReference type="SUPFAM" id="SSF53474">
    <property type="entry name" value="alpha/beta-Hydrolases"/>
    <property type="match status" value="1"/>
</dbReference>
<comment type="caution">
    <text evidence="2">The sequence shown here is derived from an EMBL/GenBank/DDBJ whole genome shotgun (WGS) entry which is preliminary data.</text>
</comment>
<dbReference type="Pfam" id="PF00561">
    <property type="entry name" value="Abhydrolase_1"/>
    <property type="match status" value="1"/>
</dbReference>
<name>A0ABT7N6G8_9BURK</name>
<dbReference type="RefSeq" id="WP_286658608.1">
    <property type="nucleotide sequence ID" value="NZ_JASZYV010000001.1"/>
</dbReference>
<dbReference type="PANTHER" id="PTHR43433:SF5">
    <property type="entry name" value="AB HYDROLASE-1 DOMAIN-CONTAINING PROTEIN"/>
    <property type="match status" value="1"/>
</dbReference>
<dbReference type="InterPro" id="IPR050471">
    <property type="entry name" value="AB_hydrolase"/>
</dbReference>
<dbReference type="PANTHER" id="PTHR43433">
    <property type="entry name" value="HYDROLASE, ALPHA/BETA FOLD FAMILY PROTEIN"/>
    <property type="match status" value="1"/>
</dbReference>
<sequence length="302" mass="32781">MKVRANGIDIEVEDSGADGSQADRPVVLLIMGLGMQLIGWPDDFWQPLVAAGFRVVRHDNRDIGLSEGFDHAPRRNLMWQAFRARVGLAVSTPYTLQDMANDSLGVLDALGIRQAHVIGASMGGMIAQRVAASAPERVLSLTSIMSSSGARGLPGPHPQVAARLMRPLPARTEQALVDYSLGFIRLIESPAYPCEEPMLRQRLTQALRRAYRPSGLMRQMLAIGADADRPQVLAAIRCPTLVLHGEADRLVPIAAGRDTARRISGARFVSIAGMGHDLPPPVNTLLLGHIIPFLRESQERTS</sequence>
<dbReference type="Proteomes" id="UP001174908">
    <property type="component" value="Unassembled WGS sequence"/>
</dbReference>
<protein>
    <submittedName>
        <fullName evidence="2">Alpha/beta hydrolase</fullName>
    </submittedName>
</protein>